<feature type="transmembrane region" description="Helical" evidence="1">
    <location>
        <begin position="145"/>
        <end position="166"/>
    </location>
</feature>
<accession>A0A4E0PY92</accession>
<sequence length="369" mass="40560">MKINTIQLLASSSHTMSHIFIPIFAKSLGASFLEVGMITAAFGAASFLSSFIFGKAADINRLRPIVLIGLILSALSFFLQIFAYDAISLSLIRAMAGFSMSIYPAALTVYIYYQKGSIGKFSSFGSLGWMLGFLLAAFIENVQYLFVLSSLFYLVCFVTALGLKDVQKPSVKVSYFSVDTFSKNSPAYLSVFIRHAGAGAVWTVMPLYLLHMGASSFWIGVIYAINPLIQFLVMRRLDDFRNEWLVKWGFIMSGLAFLVYFLAPGFIFLVPGMFFIAFGWSFLFVGTNQLLIQRNKDKATASGILNSTLAAASILGSVSGGLILELSGYRETMLFGVLCAFVGMLVFNAKDRLPLQAVEKLQAHVPLKD</sequence>
<proteinExistence type="predicted"/>
<dbReference type="Pfam" id="PF07690">
    <property type="entry name" value="MFS_1"/>
    <property type="match status" value="1"/>
</dbReference>
<feature type="transmembrane region" description="Helical" evidence="1">
    <location>
        <begin position="32"/>
        <end position="53"/>
    </location>
</feature>
<reference evidence="2 3" key="1">
    <citation type="submission" date="2017-11" db="EMBL/GenBank/DDBJ databases">
        <title>Isolation and Characterization of Methanogenic Archaea from Saline Meromictic Lake at Siberia.</title>
        <authorList>
            <person name="Shen Y."/>
            <person name="Huang H.-H."/>
            <person name="Lai M.-C."/>
            <person name="Chen S.-C."/>
        </authorList>
    </citation>
    <scope>NUCLEOTIDE SEQUENCE [LARGE SCALE GENOMIC DNA]</scope>
    <source>
        <strain evidence="2 3">SY-01</strain>
    </source>
</reference>
<feature type="transmembrane region" description="Helical" evidence="1">
    <location>
        <begin position="65"/>
        <end position="84"/>
    </location>
</feature>
<organism evidence="2 3">
    <name type="scientific">Methanolobus halotolerans</name>
    <dbReference type="NCBI Taxonomy" id="2052935"/>
    <lineage>
        <taxon>Archaea</taxon>
        <taxon>Methanobacteriati</taxon>
        <taxon>Methanobacteriota</taxon>
        <taxon>Stenosarchaea group</taxon>
        <taxon>Methanomicrobia</taxon>
        <taxon>Methanosarcinales</taxon>
        <taxon>Methanosarcinaceae</taxon>
        <taxon>Methanolobus</taxon>
    </lineage>
</organism>
<evidence type="ECO:0000313" key="2">
    <source>
        <dbReference type="EMBL" id="TGC08486.1"/>
    </source>
</evidence>
<evidence type="ECO:0000256" key="1">
    <source>
        <dbReference type="SAM" id="Phobius"/>
    </source>
</evidence>
<gene>
    <name evidence="2" type="ORF">CUN85_09200</name>
</gene>
<name>A0A4E0PY92_9EURY</name>
<comment type="caution">
    <text evidence="2">The sequence shown here is derived from an EMBL/GenBank/DDBJ whole genome shotgun (WGS) entry which is preliminary data.</text>
</comment>
<dbReference type="GO" id="GO:0022857">
    <property type="term" value="F:transmembrane transporter activity"/>
    <property type="evidence" value="ECO:0007669"/>
    <property type="project" value="InterPro"/>
</dbReference>
<dbReference type="AlphaFoldDB" id="A0A4E0PY92"/>
<dbReference type="PANTHER" id="PTHR23526">
    <property type="entry name" value="INTEGRAL MEMBRANE TRANSPORT PROTEIN-RELATED"/>
    <property type="match status" value="1"/>
</dbReference>
<protein>
    <submittedName>
        <fullName evidence="2">Arabinose efflux permease</fullName>
    </submittedName>
</protein>
<dbReference type="PANTHER" id="PTHR23526:SF2">
    <property type="entry name" value="MAJOR FACILITATOR SUPERFAMILY (MFS) PROFILE DOMAIN-CONTAINING PROTEIN"/>
    <property type="match status" value="1"/>
</dbReference>
<feature type="transmembrane region" description="Helical" evidence="1">
    <location>
        <begin position="215"/>
        <end position="233"/>
    </location>
</feature>
<evidence type="ECO:0000313" key="3">
    <source>
        <dbReference type="Proteomes" id="UP000297295"/>
    </source>
</evidence>
<dbReference type="Proteomes" id="UP000297295">
    <property type="component" value="Unassembled WGS sequence"/>
</dbReference>
<feature type="transmembrane region" description="Helical" evidence="1">
    <location>
        <begin position="304"/>
        <end position="326"/>
    </location>
</feature>
<feature type="transmembrane region" description="Helical" evidence="1">
    <location>
        <begin position="90"/>
        <end position="113"/>
    </location>
</feature>
<keyword evidence="1" id="KW-0472">Membrane</keyword>
<dbReference type="Gene3D" id="1.20.1250.20">
    <property type="entry name" value="MFS general substrate transporter like domains"/>
    <property type="match status" value="1"/>
</dbReference>
<dbReference type="EMBL" id="PGGK01000009">
    <property type="protein sequence ID" value="TGC08486.1"/>
    <property type="molecule type" value="Genomic_DNA"/>
</dbReference>
<dbReference type="SUPFAM" id="SSF103473">
    <property type="entry name" value="MFS general substrate transporter"/>
    <property type="match status" value="1"/>
</dbReference>
<dbReference type="InterPro" id="IPR052528">
    <property type="entry name" value="Sugar_transport-like"/>
</dbReference>
<keyword evidence="1" id="KW-0812">Transmembrane</keyword>
<dbReference type="InterPro" id="IPR036259">
    <property type="entry name" value="MFS_trans_sf"/>
</dbReference>
<keyword evidence="1" id="KW-1133">Transmembrane helix</keyword>
<dbReference type="OrthoDB" id="117970at2157"/>
<feature type="transmembrane region" description="Helical" evidence="1">
    <location>
        <begin position="120"/>
        <end position="139"/>
    </location>
</feature>
<feature type="transmembrane region" description="Helical" evidence="1">
    <location>
        <begin position="269"/>
        <end position="292"/>
    </location>
</feature>
<dbReference type="InterPro" id="IPR011701">
    <property type="entry name" value="MFS"/>
</dbReference>
<feature type="transmembrane region" description="Helical" evidence="1">
    <location>
        <begin position="332"/>
        <end position="349"/>
    </location>
</feature>
<keyword evidence="3" id="KW-1185">Reference proteome</keyword>
<feature type="transmembrane region" description="Helical" evidence="1">
    <location>
        <begin position="187"/>
        <end position="209"/>
    </location>
</feature>
<feature type="transmembrane region" description="Helical" evidence="1">
    <location>
        <begin position="245"/>
        <end position="263"/>
    </location>
</feature>